<dbReference type="GeneID" id="36374088"/>
<gene>
    <name evidence="1 3 4" type="ORF">SRAE_0000529800</name>
</gene>
<dbReference type="EMBL" id="LN609484">
    <property type="protein sequence ID" value="CEF61703.1"/>
    <property type="molecule type" value="Genomic_DNA"/>
</dbReference>
<dbReference type="InterPro" id="IPR024079">
    <property type="entry name" value="MetalloPept_cat_dom_sf"/>
</dbReference>
<name>A0A090MTR5_STRRB</name>
<dbReference type="CTD" id="36374088"/>
<dbReference type="WormBase" id="SRAE_0000529800">
    <property type="protein sequence ID" value="SRP11152"/>
    <property type="gene ID" value="WBGene00256592"/>
</dbReference>
<accession>A0A090MTR5</accession>
<evidence type="ECO:0000313" key="3">
    <source>
        <dbReference type="WBParaSite" id="SRAE_0000529800.1"/>
    </source>
</evidence>
<sequence length="132" mass="15426">SNDDYGTYLGKKLNADECQFIYLRDKDVKTTELLRWLLYGLGFIFEHSIPDRNDYIIVYKNNIESSINGYVNIRFEKDKSVSGIILCNFGRNGTFISEDNYVLISTSGMTPSRYFRIMYKEIQPSTIYNQII</sequence>
<organism evidence="1">
    <name type="scientific">Strongyloides ratti</name>
    <name type="common">Parasitic roundworm</name>
    <dbReference type="NCBI Taxonomy" id="34506"/>
    <lineage>
        <taxon>Eukaryota</taxon>
        <taxon>Metazoa</taxon>
        <taxon>Ecdysozoa</taxon>
        <taxon>Nematoda</taxon>
        <taxon>Chromadorea</taxon>
        <taxon>Rhabditida</taxon>
        <taxon>Tylenchina</taxon>
        <taxon>Panagrolaimomorpha</taxon>
        <taxon>Strongyloidoidea</taxon>
        <taxon>Strongyloididae</taxon>
        <taxon>Strongyloides</taxon>
    </lineage>
</organism>
<dbReference type="Gene3D" id="3.40.390.10">
    <property type="entry name" value="Collagenase (Catalytic Domain)"/>
    <property type="match status" value="1"/>
</dbReference>
<feature type="non-terminal residue" evidence="1">
    <location>
        <position position="1"/>
    </location>
</feature>
<protein>
    <submittedName>
        <fullName evidence="1 3">Metallopeptidase, catalytic domain-containing protein</fullName>
    </submittedName>
</protein>
<dbReference type="Proteomes" id="UP000035682">
    <property type="component" value="Unplaced"/>
</dbReference>
<evidence type="ECO:0000313" key="2">
    <source>
        <dbReference type="Proteomes" id="UP000035682"/>
    </source>
</evidence>
<evidence type="ECO:0000313" key="4">
    <source>
        <dbReference type="WormBase" id="SRAE_0000529800"/>
    </source>
</evidence>
<reference evidence="1" key="1">
    <citation type="submission" date="2014-09" db="EMBL/GenBank/DDBJ databases">
        <authorList>
            <person name="Aslett A.Martin."/>
        </authorList>
    </citation>
    <scope>NUCLEOTIDE SEQUENCE</scope>
    <source>
        <strain evidence="1">ED321 Heterogonic</strain>
    </source>
</reference>
<reference evidence="3" key="3">
    <citation type="submission" date="2020-12" db="UniProtKB">
        <authorList>
            <consortium name="WormBaseParasite"/>
        </authorList>
    </citation>
    <scope>IDENTIFICATION</scope>
</reference>
<evidence type="ECO:0000313" key="1">
    <source>
        <dbReference type="EMBL" id="CEF61703.1"/>
    </source>
</evidence>
<dbReference type="RefSeq" id="XP_024500910.1">
    <property type="nucleotide sequence ID" value="XM_024646765.1"/>
</dbReference>
<reference evidence="2" key="2">
    <citation type="submission" date="2014-09" db="EMBL/GenBank/DDBJ databases">
        <authorList>
            <person name="Martin A.A."/>
        </authorList>
    </citation>
    <scope>NUCLEOTIDE SEQUENCE</scope>
    <source>
        <strain evidence="2">ED321</strain>
    </source>
</reference>
<dbReference type="AlphaFoldDB" id="A0A090MTR5"/>
<proteinExistence type="predicted"/>
<dbReference type="WBParaSite" id="SRAE_0000529800.1">
    <property type="protein sequence ID" value="SRAE_0000529800.1"/>
    <property type="gene ID" value="WBGene00256592"/>
</dbReference>
<dbReference type="GO" id="GO:0008237">
    <property type="term" value="F:metallopeptidase activity"/>
    <property type="evidence" value="ECO:0007669"/>
    <property type="project" value="InterPro"/>
</dbReference>
<keyword evidence="2" id="KW-1185">Reference proteome</keyword>